<dbReference type="Proteomes" id="UP001271648">
    <property type="component" value="Unassembled WGS sequence"/>
</dbReference>
<dbReference type="PROSITE" id="PS51186">
    <property type="entry name" value="GNAT"/>
    <property type="match status" value="1"/>
</dbReference>
<evidence type="ECO:0000313" key="2">
    <source>
        <dbReference type="EMBL" id="MDW0118033.1"/>
    </source>
</evidence>
<dbReference type="CDD" id="cd04301">
    <property type="entry name" value="NAT_SF"/>
    <property type="match status" value="1"/>
</dbReference>
<dbReference type="InterPro" id="IPR000182">
    <property type="entry name" value="GNAT_dom"/>
</dbReference>
<keyword evidence="3" id="KW-1185">Reference proteome</keyword>
<dbReference type="InterPro" id="IPR016181">
    <property type="entry name" value="Acyl_CoA_acyltransferase"/>
</dbReference>
<sequence length="164" mass="18638">MNQQLEWTTSEFHQLSGIEVYEMLALRVAVFVVEQNCPYQEVDGHDETALHVFGKDENGIIAYARLLPAGEKYDCPSIGRVIIRSDHRGKGVGHNLIEKCVSLIDENWKPERIKLQAQAHLESFYATHGFKTESEPYDEDGIPHIDMIRLTGSFQSSRKGYTTV</sequence>
<accession>A0AAW9AEI9</accession>
<dbReference type="EMBL" id="JAUBDJ010000009">
    <property type="protein sequence ID" value="MDW0118033.1"/>
    <property type="molecule type" value="Genomic_DNA"/>
</dbReference>
<keyword evidence="2" id="KW-0012">Acyltransferase</keyword>
<dbReference type="RefSeq" id="WP_283733803.1">
    <property type="nucleotide sequence ID" value="NZ_CP125968.1"/>
</dbReference>
<dbReference type="GO" id="GO:0016747">
    <property type="term" value="F:acyltransferase activity, transferring groups other than amino-acyl groups"/>
    <property type="evidence" value="ECO:0007669"/>
    <property type="project" value="InterPro"/>
</dbReference>
<gene>
    <name evidence="2" type="ORF">QTL97_13895</name>
</gene>
<evidence type="ECO:0000313" key="3">
    <source>
        <dbReference type="Proteomes" id="UP001271648"/>
    </source>
</evidence>
<reference evidence="2 3" key="1">
    <citation type="submission" date="2023-06" db="EMBL/GenBank/DDBJ databases">
        <title>Sporosarcina sp. nov., isolated from Korean traditional fermented seafood 'Jeotgal'.</title>
        <authorList>
            <person name="Yang A.I."/>
            <person name="Shin N.-R."/>
        </authorList>
    </citation>
    <scope>NUCLEOTIDE SEQUENCE [LARGE SCALE GENOMIC DNA]</scope>
    <source>
        <strain evidence="2 3">KCTC43456</strain>
    </source>
</reference>
<proteinExistence type="predicted"/>
<name>A0AAW9AEI9_9BACL</name>
<feature type="domain" description="N-acetyltransferase" evidence="1">
    <location>
        <begin position="10"/>
        <end position="152"/>
    </location>
</feature>
<organism evidence="2 3">
    <name type="scientific">Sporosarcina thermotolerans</name>
    <dbReference type="NCBI Taxonomy" id="633404"/>
    <lineage>
        <taxon>Bacteria</taxon>
        <taxon>Bacillati</taxon>
        <taxon>Bacillota</taxon>
        <taxon>Bacilli</taxon>
        <taxon>Bacillales</taxon>
        <taxon>Caryophanaceae</taxon>
        <taxon>Sporosarcina</taxon>
    </lineage>
</organism>
<dbReference type="AlphaFoldDB" id="A0AAW9AEI9"/>
<dbReference type="Pfam" id="PF13673">
    <property type="entry name" value="Acetyltransf_10"/>
    <property type="match status" value="1"/>
</dbReference>
<comment type="caution">
    <text evidence="2">The sequence shown here is derived from an EMBL/GenBank/DDBJ whole genome shotgun (WGS) entry which is preliminary data.</text>
</comment>
<keyword evidence="2" id="KW-0808">Transferase</keyword>
<dbReference type="Gene3D" id="3.40.630.30">
    <property type="match status" value="1"/>
</dbReference>
<dbReference type="SUPFAM" id="SSF55729">
    <property type="entry name" value="Acyl-CoA N-acyltransferases (Nat)"/>
    <property type="match status" value="1"/>
</dbReference>
<dbReference type="EC" id="2.3.1.-" evidence="2"/>
<protein>
    <submittedName>
        <fullName evidence="2">GNAT family N-acetyltransferase</fullName>
        <ecNumber evidence="2">2.3.1.-</ecNumber>
    </submittedName>
</protein>
<evidence type="ECO:0000259" key="1">
    <source>
        <dbReference type="PROSITE" id="PS51186"/>
    </source>
</evidence>